<comment type="caution">
    <text evidence="2">The sequence shown here is derived from an EMBL/GenBank/DDBJ whole genome shotgun (WGS) entry which is preliminary data.</text>
</comment>
<reference evidence="2" key="1">
    <citation type="submission" date="2023-04" db="EMBL/GenBank/DDBJ databases">
        <title>Chromosome-level genome of Chaenocephalus aceratus.</title>
        <authorList>
            <person name="Park H."/>
        </authorList>
    </citation>
    <scope>NUCLEOTIDE SEQUENCE</scope>
    <source>
        <strain evidence="2">DE</strain>
        <tissue evidence="2">Muscle</tissue>
    </source>
</reference>
<dbReference type="EMBL" id="JASDAP010000148">
    <property type="protein sequence ID" value="KAK1875289.1"/>
    <property type="molecule type" value="Genomic_DNA"/>
</dbReference>
<protein>
    <submittedName>
        <fullName evidence="2">13.8 kDa protein in nqo9-nqo10 intergenic region</fullName>
    </submittedName>
</protein>
<keyword evidence="3" id="KW-1185">Reference proteome</keyword>
<feature type="compositionally biased region" description="Polar residues" evidence="1">
    <location>
        <begin position="55"/>
        <end position="66"/>
    </location>
</feature>
<feature type="region of interest" description="Disordered" evidence="1">
    <location>
        <begin position="15"/>
        <end position="68"/>
    </location>
</feature>
<feature type="compositionally biased region" description="Polar residues" evidence="1">
    <location>
        <begin position="36"/>
        <end position="47"/>
    </location>
</feature>
<dbReference type="Proteomes" id="UP001228049">
    <property type="component" value="Unassembled WGS sequence"/>
</dbReference>
<name>A0AAD9B368_DISEL</name>
<gene>
    <name evidence="2" type="ORF">KUDE01_032101</name>
</gene>
<evidence type="ECO:0000313" key="3">
    <source>
        <dbReference type="Proteomes" id="UP001228049"/>
    </source>
</evidence>
<proteinExistence type="predicted"/>
<feature type="compositionally biased region" description="Polar residues" evidence="1">
    <location>
        <begin position="17"/>
        <end position="28"/>
    </location>
</feature>
<organism evidence="2 3">
    <name type="scientific">Dissostichus eleginoides</name>
    <name type="common">Patagonian toothfish</name>
    <name type="synonym">Dissostichus amissus</name>
    <dbReference type="NCBI Taxonomy" id="100907"/>
    <lineage>
        <taxon>Eukaryota</taxon>
        <taxon>Metazoa</taxon>
        <taxon>Chordata</taxon>
        <taxon>Craniata</taxon>
        <taxon>Vertebrata</taxon>
        <taxon>Euteleostomi</taxon>
        <taxon>Actinopterygii</taxon>
        <taxon>Neopterygii</taxon>
        <taxon>Teleostei</taxon>
        <taxon>Neoteleostei</taxon>
        <taxon>Acanthomorphata</taxon>
        <taxon>Eupercaria</taxon>
        <taxon>Perciformes</taxon>
        <taxon>Notothenioidei</taxon>
        <taxon>Nototheniidae</taxon>
        <taxon>Dissostichus</taxon>
    </lineage>
</organism>
<sequence length="90" mass="9673">MFGVLLRRFRFRGLTPPQVQRSDPSSGSGFRGLTPPQVQRSDPSSGSGFRGLTPPQDQESSLQSLRSGAGVRVTCPFVFRGELYGGSTPS</sequence>
<evidence type="ECO:0000313" key="2">
    <source>
        <dbReference type="EMBL" id="KAK1875289.1"/>
    </source>
</evidence>
<accession>A0AAD9B368</accession>
<dbReference type="AlphaFoldDB" id="A0AAD9B368"/>
<evidence type="ECO:0000256" key="1">
    <source>
        <dbReference type="SAM" id="MobiDB-lite"/>
    </source>
</evidence>